<dbReference type="Proteomes" id="UP000599688">
    <property type="component" value="Unassembled WGS sequence"/>
</dbReference>
<dbReference type="CDD" id="cd06121">
    <property type="entry name" value="cupin_YML079wp"/>
    <property type="match status" value="1"/>
</dbReference>
<keyword evidence="3" id="KW-1185">Reference proteome</keyword>
<comment type="caution">
    <text evidence="2">The sequence shown here is derived from an EMBL/GenBank/DDBJ whole genome shotgun (WGS) entry which is preliminary data.</text>
</comment>
<dbReference type="InterPro" id="IPR011051">
    <property type="entry name" value="RmlC_Cupin_sf"/>
</dbReference>
<reference evidence="2 3" key="1">
    <citation type="journal article" date="2014" name="Int. J. Syst. Evol. Microbiol.">
        <title>Complete genome sequence of Corynebacterium casei LMG S-19264T (=DSM 44701T), isolated from a smear-ripened cheese.</title>
        <authorList>
            <consortium name="US DOE Joint Genome Institute (JGI-PGF)"/>
            <person name="Walter F."/>
            <person name="Albersmeier A."/>
            <person name="Kalinowski J."/>
            <person name="Ruckert C."/>
        </authorList>
    </citation>
    <scope>NUCLEOTIDE SEQUENCE [LARGE SCALE GENOMIC DNA]</scope>
    <source>
        <strain evidence="2 3">CGMCC 1.12925</strain>
    </source>
</reference>
<dbReference type="InterPro" id="IPR009327">
    <property type="entry name" value="Cupin_DUF985"/>
</dbReference>
<dbReference type="Pfam" id="PF06172">
    <property type="entry name" value="Cupin_5"/>
    <property type="match status" value="1"/>
</dbReference>
<dbReference type="InterPro" id="IPR039935">
    <property type="entry name" value="YML079W-like"/>
</dbReference>
<proteinExistence type="predicted"/>
<dbReference type="AlphaFoldDB" id="A0A917EBM9"/>
<feature type="domain" description="DUF985" evidence="1">
    <location>
        <begin position="7"/>
        <end position="142"/>
    </location>
</feature>
<organism evidence="2 3">
    <name type="scientific">Psychroflexus salis</name>
    <dbReference type="NCBI Taxonomy" id="1526574"/>
    <lineage>
        <taxon>Bacteria</taxon>
        <taxon>Pseudomonadati</taxon>
        <taxon>Bacteroidota</taxon>
        <taxon>Flavobacteriia</taxon>
        <taxon>Flavobacteriales</taxon>
        <taxon>Flavobacteriaceae</taxon>
        <taxon>Psychroflexus</taxon>
    </lineage>
</organism>
<dbReference type="PANTHER" id="PTHR33387:SF3">
    <property type="entry name" value="DUF985 DOMAIN-CONTAINING PROTEIN"/>
    <property type="match status" value="1"/>
</dbReference>
<name>A0A917EBM9_9FLAO</name>
<dbReference type="EMBL" id="BMGL01000010">
    <property type="protein sequence ID" value="GGE17583.1"/>
    <property type="molecule type" value="Genomic_DNA"/>
</dbReference>
<evidence type="ECO:0000313" key="3">
    <source>
        <dbReference type="Proteomes" id="UP000599688"/>
    </source>
</evidence>
<sequence>MHNKADYIIQKLGLQKHPEGGYFKETYRSNKNVFVEDLDGKRNFSTCIYFLITNEAYSAFHKVSQDEIWHFYEGSCIHLHLISPDGTFRMQKIGNAWNAGELPQFVVPAQTWFAAEVIQTKAYALVGCTVSPGFDFKDFQLADKKQLLEEYPEHEQIIDRLTR</sequence>
<gene>
    <name evidence="2" type="ORF">GCM10010831_18540</name>
</gene>
<evidence type="ECO:0000313" key="2">
    <source>
        <dbReference type="EMBL" id="GGE17583.1"/>
    </source>
</evidence>
<dbReference type="RefSeq" id="WP_188406568.1">
    <property type="nucleotide sequence ID" value="NZ_BMGL01000010.1"/>
</dbReference>
<dbReference type="InterPro" id="IPR014710">
    <property type="entry name" value="RmlC-like_jellyroll"/>
</dbReference>
<accession>A0A917EBM9</accession>
<dbReference type="SUPFAM" id="SSF51182">
    <property type="entry name" value="RmlC-like cupins"/>
    <property type="match status" value="1"/>
</dbReference>
<evidence type="ECO:0000259" key="1">
    <source>
        <dbReference type="Pfam" id="PF06172"/>
    </source>
</evidence>
<protein>
    <recommendedName>
        <fullName evidence="1">DUF985 domain-containing protein</fullName>
    </recommendedName>
</protein>
<dbReference type="PANTHER" id="PTHR33387">
    <property type="entry name" value="RMLC-LIKE JELLY ROLL FOLD PROTEIN"/>
    <property type="match status" value="1"/>
</dbReference>
<dbReference type="Gene3D" id="2.60.120.10">
    <property type="entry name" value="Jelly Rolls"/>
    <property type="match status" value="1"/>
</dbReference>